<dbReference type="InterPro" id="IPR035959">
    <property type="entry name" value="RutC-like_sf"/>
</dbReference>
<organism evidence="3 4">
    <name type="scientific">Microvirga mediterraneensis</name>
    <dbReference type="NCBI Taxonomy" id="2754695"/>
    <lineage>
        <taxon>Bacteria</taxon>
        <taxon>Pseudomonadati</taxon>
        <taxon>Pseudomonadota</taxon>
        <taxon>Alphaproteobacteria</taxon>
        <taxon>Hyphomicrobiales</taxon>
        <taxon>Methylobacteriaceae</taxon>
        <taxon>Microvirga</taxon>
    </lineage>
</organism>
<dbReference type="CDD" id="cd00448">
    <property type="entry name" value="YjgF_YER057c_UK114_family"/>
    <property type="match status" value="1"/>
</dbReference>
<name>A0A838BM27_9HYPH</name>
<dbReference type="InterPro" id="IPR006175">
    <property type="entry name" value="YjgF/YER057c/UK114"/>
</dbReference>
<dbReference type="GO" id="GO:0005829">
    <property type="term" value="C:cytosol"/>
    <property type="evidence" value="ECO:0007669"/>
    <property type="project" value="TreeGrafter"/>
</dbReference>
<sequence length="143" mass="15741">MTAALEGTPLPDADDGPEVLNPKHWKAPKGYSNGMMGEGRVLVTGGVVGWDEKEVFADGFVAQARQIFVNIRAILAEGGAEPRHLVRLTWYVVDIDEYLAHLRELGRAYRDVFGTHYPAMALVQVVRLVEKAARIEIEATAIV</sequence>
<evidence type="ECO:0000313" key="4">
    <source>
        <dbReference type="Proteomes" id="UP000572984"/>
    </source>
</evidence>
<evidence type="ECO:0000256" key="1">
    <source>
        <dbReference type="ARBA" id="ARBA00010552"/>
    </source>
</evidence>
<reference evidence="3 4" key="1">
    <citation type="submission" date="2020-07" db="EMBL/GenBank/DDBJ databases">
        <title>Draft genome and description of Microvirga mediterraneensis Marseille-Q2068 sp. nov.</title>
        <authorList>
            <person name="Boxberger M."/>
        </authorList>
    </citation>
    <scope>NUCLEOTIDE SEQUENCE [LARGE SCALE GENOMIC DNA]</scope>
    <source>
        <strain evidence="3 4">Marseille-Q2068</strain>
    </source>
</reference>
<dbReference type="Gene3D" id="3.30.1330.40">
    <property type="entry name" value="RutC-like"/>
    <property type="match status" value="1"/>
</dbReference>
<feature type="region of interest" description="Disordered" evidence="2">
    <location>
        <begin position="1"/>
        <end position="24"/>
    </location>
</feature>
<dbReference type="RefSeq" id="WP_181052071.1">
    <property type="nucleotide sequence ID" value="NZ_JACDXJ010000001.1"/>
</dbReference>
<dbReference type="SUPFAM" id="SSF55298">
    <property type="entry name" value="YjgF-like"/>
    <property type="match status" value="1"/>
</dbReference>
<dbReference type="PANTHER" id="PTHR11803">
    <property type="entry name" value="2-IMINOBUTANOATE/2-IMINOPROPANOATE DEAMINASE RIDA"/>
    <property type="match status" value="1"/>
</dbReference>
<evidence type="ECO:0000313" key="3">
    <source>
        <dbReference type="EMBL" id="MBA1156500.1"/>
    </source>
</evidence>
<dbReference type="Proteomes" id="UP000572984">
    <property type="component" value="Unassembled WGS sequence"/>
</dbReference>
<protein>
    <submittedName>
        <fullName evidence="3">RidA family protein</fullName>
    </submittedName>
</protein>
<evidence type="ECO:0000256" key="2">
    <source>
        <dbReference type="SAM" id="MobiDB-lite"/>
    </source>
</evidence>
<dbReference type="AlphaFoldDB" id="A0A838BM27"/>
<dbReference type="PANTHER" id="PTHR11803:SF58">
    <property type="entry name" value="PROTEIN HMF1-RELATED"/>
    <property type="match status" value="1"/>
</dbReference>
<accession>A0A838BM27</accession>
<dbReference type="Pfam" id="PF01042">
    <property type="entry name" value="Ribonuc_L-PSP"/>
    <property type="match status" value="1"/>
</dbReference>
<keyword evidence="4" id="KW-1185">Reference proteome</keyword>
<comment type="caution">
    <text evidence="3">The sequence shown here is derived from an EMBL/GenBank/DDBJ whole genome shotgun (WGS) entry which is preliminary data.</text>
</comment>
<dbReference type="GO" id="GO:0019239">
    <property type="term" value="F:deaminase activity"/>
    <property type="evidence" value="ECO:0007669"/>
    <property type="project" value="TreeGrafter"/>
</dbReference>
<comment type="similarity">
    <text evidence="1">Belongs to the RutC family.</text>
</comment>
<dbReference type="EMBL" id="JACDXJ010000001">
    <property type="protein sequence ID" value="MBA1156500.1"/>
    <property type="molecule type" value="Genomic_DNA"/>
</dbReference>
<proteinExistence type="inferred from homology"/>
<gene>
    <name evidence="3" type="ORF">H0S73_10215</name>
</gene>